<dbReference type="NCBIfam" id="NF033516">
    <property type="entry name" value="transpos_IS3"/>
    <property type="match status" value="1"/>
</dbReference>
<reference evidence="3 4" key="1">
    <citation type="submission" date="2020-04" db="EMBL/GenBank/DDBJ databases">
        <title>Draft genome of Pyxidicoccus fallax type strain.</title>
        <authorList>
            <person name="Whitworth D.E."/>
        </authorList>
    </citation>
    <scope>NUCLEOTIDE SEQUENCE [LARGE SCALE GENOMIC DNA]</scope>
    <source>
        <strain evidence="3 4">DSM 14698</strain>
    </source>
</reference>
<dbReference type="EMBL" id="JABBJJ010000004">
    <property type="protein sequence ID" value="NMO13497.1"/>
    <property type="molecule type" value="Genomic_DNA"/>
</dbReference>
<dbReference type="GO" id="GO:0003677">
    <property type="term" value="F:DNA binding"/>
    <property type="evidence" value="ECO:0007669"/>
    <property type="project" value="InterPro"/>
</dbReference>
<keyword evidence="4" id="KW-1185">Reference proteome</keyword>
<dbReference type="SUPFAM" id="SSF46689">
    <property type="entry name" value="Homeodomain-like"/>
    <property type="match status" value="1"/>
</dbReference>
<evidence type="ECO:0000313" key="3">
    <source>
        <dbReference type="EMBL" id="NMO13497.1"/>
    </source>
</evidence>
<dbReference type="InterPro" id="IPR050900">
    <property type="entry name" value="Transposase_IS3/IS150/IS904"/>
</dbReference>
<keyword evidence="1" id="KW-0175">Coiled coil</keyword>
<dbReference type="Pfam" id="PF00665">
    <property type="entry name" value="rve"/>
    <property type="match status" value="1"/>
</dbReference>
<dbReference type="InterPro" id="IPR048020">
    <property type="entry name" value="Transpos_IS3"/>
</dbReference>
<dbReference type="Pfam" id="PF13333">
    <property type="entry name" value="rve_2"/>
    <property type="match status" value="1"/>
</dbReference>
<dbReference type="RefSeq" id="WP_169342778.1">
    <property type="nucleotide sequence ID" value="NZ_JABBJJ010000004.1"/>
</dbReference>
<dbReference type="Pfam" id="PF13276">
    <property type="entry name" value="HTH_21"/>
    <property type="match status" value="1"/>
</dbReference>
<dbReference type="InterPro" id="IPR036397">
    <property type="entry name" value="RNaseH_sf"/>
</dbReference>
<dbReference type="PANTHER" id="PTHR46889">
    <property type="entry name" value="TRANSPOSASE INSF FOR INSERTION SEQUENCE IS3B-RELATED"/>
    <property type="match status" value="1"/>
</dbReference>
<dbReference type="InterPro" id="IPR009057">
    <property type="entry name" value="Homeodomain-like_sf"/>
</dbReference>
<comment type="caution">
    <text evidence="3">The sequence shown here is derived from an EMBL/GenBank/DDBJ whole genome shotgun (WGS) entry which is preliminary data.</text>
</comment>
<dbReference type="PANTHER" id="PTHR46889:SF4">
    <property type="entry name" value="TRANSPOSASE INSO FOR INSERTION SEQUENCE ELEMENT IS911B-RELATED"/>
    <property type="match status" value="1"/>
</dbReference>
<evidence type="ECO:0000259" key="2">
    <source>
        <dbReference type="PROSITE" id="PS50994"/>
    </source>
</evidence>
<dbReference type="SUPFAM" id="SSF53098">
    <property type="entry name" value="Ribonuclease H-like"/>
    <property type="match status" value="1"/>
</dbReference>
<proteinExistence type="predicted"/>
<sequence length="396" mass="45414">MSATDEKPKKPRRPRREFTAEFKAGAVKLVLEGKSIPQVAKELDLTESALRLWVEQVKTDRGEGKPGALTTEEREELSRLRKENRELRLEREILKKCGGLLREGDEVKFAFIDAKKAHFPVATLCRHLGVSRSGYYAWVKRPEESEHTKSDRALGVEVLAVHQESRGTYGAPRVHAELKARGRRVARKRVARLMRQAGLRARARRRFVRTTDSAHSHPVSANSLERNFQPGQPERAWVGDITYVWTEEGWLYLAVLLDLFSRKVVGWAMGERIDRHLVLSALDMALLDHPAPELHHSDRGSQYASEDYRQLLKERGIECSMSRKGNCWDNAVAESFFSTLKLERVYLTRFETRAAAKGTLFEYIEVFYNRKRRHSALGYVSPAEYERMAATKRLAA</sequence>
<dbReference type="InterPro" id="IPR025948">
    <property type="entry name" value="HTH-like_dom"/>
</dbReference>
<dbReference type="Gene3D" id="1.10.10.60">
    <property type="entry name" value="Homeodomain-like"/>
    <property type="match status" value="1"/>
</dbReference>
<feature type="coiled-coil region" evidence="1">
    <location>
        <begin position="70"/>
        <end position="97"/>
    </location>
</feature>
<organism evidence="3 4">
    <name type="scientific">Pyxidicoccus fallax</name>
    <dbReference type="NCBI Taxonomy" id="394095"/>
    <lineage>
        <taxon>Bacteria</taxon>
        <taxon>Pseudomonadati</taxon>
        <taxon>Myxococcota</taxon>
        <taxon>Myxococcia</taxon>
        <taxon>Myxococcales</taxon>
        <taxon>Cystobacterineae</taxon>
        <taxon>Myxococcaceae</taxon>
        <taxon>Pyxidicoccus</taxon>
    </lineage>
</organism>
<dbReference type="Gene3D" id="3.30.420.10">
    <property type="entry name" value="Ribonuclease H-like superfamily/Ribonuclease H"/>
    <property type="match status" value="1"/>
</dbReference>
<dbReference type="InterPro" id="IPR001584">
    <property type="entry name" value="Integrase_cat-core"/>
</dbReference>
<accession>A0A848L4V7</accession>
<dbReference type="InterPro" id="IPR012337">
    <property type="entry name" value="RNaseH-like_sf"/>
</dbReference>
<protein>
    <submittedName>
        <fullName evidence="3">IS3 family transposase</fullName>
    </submittedName>
</protein>
<dbReference type="GO" id="GO:0006313">
    <property type="term" value="P:DNA transposition"/>
    <property type="evidence" value="ECO:0007669"/>
    <property type="project" value="InterPro"/>
</dbReference>
<dbReference type="PROSITE" id="PS50994">
    <property type="entry name" value="INTEGRASE"/>
    <property type="match status" value="1"/>
</dbReference>
<evidence type="ECO:0000313" key="4">
    <source>
        <dbReference type="Proteomes" id="UP000518300"/>
    </source>
</evidence>
<dbReference type="AlphaFoldDB" id="A0A848L4V7"/>
<evidence type="ECO:0000256" key="1">
    <source>
        <dbReference type="SAM" id="Coils"/>
    </source>
</evidence>
<name>A0A848L4V7_9BACT</name>
<dbReference type="GO" id="GO:0004803">
    <property type="term" value="F:transposase activity"/>
    <property type="evidence" value="ECO:0007669"/>
    <property type="project" value="InterPro"/>
</dbReference>
<gene>
    <name evidence="3" type="ORF">HG543_01270</name>
</gene>
<dbReference type="Proteomes" id="UP000518300">
    <property type="component" value="Unassembled WGS sequence"/>
</dbReference>
<dbReference type="GO" id="GO:0015074">
    <property type="term" value="P:DNA integration"/>
    <property type="evidence" value="ECO:0007669"/>
    <property type="project" value="InterPro"/>
</dbReference>
<dbReference type="Pfam" id="PF01527">
    <property type="entry name" value="HTH_Tnp_1"/>
    <property type="match status" value="1"/>
</dbReference>
<feature type="domain" description="Integrase catalytic" evidence="2">
    <location>
        <begin position="229"/>
        <end position="390"/>
    </location>
</feature>
<dbReference type="InterPro" id="IPR002514">
    <property type="entry name" value="Transposase_8"/>
</dbReference>